<sequence>MNEIMLRRLLPMIDDMGNDETVDLTAGFDMPLPLSPQMLHTAGRTLSRIHILKTYSVSLIYQNREFERNVALLLVDIVPWLIAPKAWKACKDLCAAFKDYFDRGGHEDGSELLAMRYRSFSGLDLLTRK</sequence>
<accession>A0A9W9SBQ0</accession>
<proteinExistence type="predicted"/>
<gene>
    <name evidence="1" type="ORF">N7517_007702</name>
</gene>
<evidence type="ECO:0000313" key="1">
    <source>
        <dbReference type="EMBL" id="KAJ5375696.1"/>
    </source>
</evidence>
<dbReference type="AlphaFoldDB" id="A0A9W9SBQ0"/>
<comment type="caution">
    <text evidence="1">The sequence shown here is derived from an EMBL/GenBank/DDBJ whole genome shotgun (WGS) entry which is preliminary data.</text>
</comment>
<keyword evidence="2" id="KW-1185">Reference proteome</keyword>
<dbReference type="GeneID" id="81464615"/>
<dbReference type="OrthoDB" id="3366823at2759"/>
<dbReference type="RefSeq" id="XP_056581682.1">
    <property type="nucleotide sequence ID" value="XM_056725432.1"/>
</dbReference>
<dbReference type="Proteomes" id="UP001147752">
    <property type="component" value="Unassembled WGS sequence"/>
</dbReference>
<dbReference type="EMBL" id="JAPZBT010000002">
    <property type="protein sequence ID" value="KAJ5375696.1"/>
    <property type="molecule type" value="Genomic_DNA"/>
</dbReference>
<reference evidence="1" key="1">
    <citation type="submission" date="2022-12" db="EMBL/GenBank/DDBJ databases">
        <authorList>
            <person name="Petersen C."/>
        </authorList>
    </citation>
    <scope>NUCLEOTIDE SEQUENCE</scope>
    <source>
        <strain evidence="1">IBT 3081</strain>
    </source>
</reference>
<name>A0A9W9SBQ0_9EURO</name>
<protein>
    <submittedName>
        <fullName evidence="1">Uncharacterized protein</fullName>
    </submittedName>
</protein>
<organism evidence="1 2">
    <name type="scientific">Penicillium concentricum</name>
    <dbReference type="NCBI Taxonomy" id="293559"/>
    <lineage>
        <taxon>Eukaryota</taxon>
        <taxon>Fungi</taxon>
        <taxon>Dikarya</taxon>
        <taxon>Ascomycota</taxon>
        <taxon>Pezizomycotina</taxon>
        <taxon>Eurotiomycetes</taxon>
        <taxon>Eurotiomycetidae</taxon>
        <taxon>Eurotiales</taxon>
        <taxon>Aspergillaceae</taxon>
        <taxon>Penicillium</taxon>
    </lineage>
</organism>
<evidence type="ECO:0000313" key="2">
    <source>
        <dbReference type="Proteomes" id="UP001147752"/>
    </source>
</evidence>
<reference evidence="1" key="2">
    <citation type="journal article" date="2023" name="IMA Fungus">
        <title>Comparative genomic study of the Penicillium genus elucidates a diverse pangenome and 15 lateral gene transfer events.</title>
        <authorList>
            <person name="Petersen C."/>
            <person name="Sorensen T."/>
            <person name="Nielsen M.R."/>
            <person name="Sondergaard T.E."/>
            <person name="Sorensen J.L."/>
            <person name="Fitzpatrick D.A."/>
            <person name="Frisvad J.C."/>
            <person name="Nielsen K.L."/>
        </authorList>
    </citation>
    <scope>NUCLEOTIDE SEQUENCE</scope>
    <source>
        <strain evidence="1">IBT 3081</strain>
    </source>
</reference>